<feature type="domain" description="C2H2-type" evidence="2">
    <location>
        <begin position="14"/>
        <end position="44"/>
    </location>
</feature>
<organism evidence="3 4">
    <name type="scientific">Sclerotinia sclerotiorum (strain ATCC 18683 / 1980 / Ss-1)</name>
    <name type="common">White mold</name>
    <name type="synonym">Whetzelinia sclerotiorum</name>
    <dbReference type="NCBI Taxonomy" id="665079"/>
    <lineage>
        <taxon>Eukaryota</taxon>
        <taxon>Fungi</taxon>
        <taxon>Dikarya</taxon>
        <taxon>Ascomycota</taxon>
        <taxon>Pezizomycotina</taxon>
        <taxon>Leotiomycetes</taxon>
        <taxon>Helotiales</taxon>
        <taxon>Sclerotiniaceae</taxon>
        <taxon>Sclerotinia</taxon>
    </lineage>
</organism>
<evidence type="ECO:0000313" key="3">
    <source>
        <dbReference type="EMBL" id="APA15123.1"/>
    </source>
</evidence>
<dbReference type="VEuPathDB" id="FungiDB:sscle_14g098930"/>
<reference evidence="4" key="1">
    <citation type="journal article" date="2017" name="Genome Biol. Evol.">
        <title>The complete genome sequence of the phytopathogenic fungus Sclerotinia sclerotiorum reveals insights into the genome architecture of broad host range pathogens.</title>
        <authorList>
            <person name="Derbyshire M."/>
            <person name="Denton-Giles M."/>
            <person name="Hegedus D."/>
            <person name="Seifbarghy S."/>
            <person name="Rollins J."/>
            <person name="van Kan J."/>
            <person name="Seidl M.F."/>
            <person name="Faino L."/>
            <person name="Mbengue M."/>
            <person name="Navaud O."/>
            <person name="Raffaele S."/>
            <person name="Hammond-Kosack K."/>
            <person name="Heard S."/>
            <person name="Oliver R."/>
        </authorList>
    </citation>
    <scope>NUCLEOTIDE SEQUENCE [LARGE SCALE GENOMIC DNA]</scope>
    <source>
        <strain evidence="4">ATCC 18683 / 1980 / Ss-1</strain>
    </source>
</reference>
<accession>A0A1D9QKI9</accession>
<dbReference type="InterPro" id="IPR013087">
    <property type="entry name" value="Znf_C2H2_type"/>
</dbReference>
<keyword evidence="1" id="KW-0863">Zinc-finger</keyword>
<dbReference type="PROSITE" id="PS50157">
    <property type="entry name" value="ZINC_FINGER_C2H2_2"/>
    <property type="match status" value="1"/>
</dbReference>
<dbReference type="SMART" id="SM00355">
    <property type="entry name" value="ZnF_C2H2"/>
    <property type="match status" value="2"/>
</dbReference>
<dbReference type="Gene3D" id="3.30.160.60">
    <property type="entry name" value="Classic Zinc Finger"/>
    <property type="match status" value="1"/>
</dbReference>
<dbReference type="OrthoDB" id="8922241at2759"/>
<dbReference type="Proteomes" id="UP000177798">
    <property type="component" value="Chromosome 14"/>
</dbReference>
<dbReference type="AlphaFoldDB" id="A0A1D9QKI9"/>
<evidence type="ECO:0000313" key="4">
    <source>
        <dbReference type="Proteomes" id="UP000177798"/>
    </source>
</evidence>
<sequence>MSHRSSQSQPGGPFPCGYFGCNKTFTRRTGARRHETTVHGDKKYCCNEPDCNYRGGKRRNDFEKHMKKKHPGHDNHLFVPDNLSNPRGSQFHVAHYSQSPEINYFSQVSGNFSPTPPLPSINSNSRFNPIDTNKKPVAATMAPMGSASFPQFHGSTFDPNITPLRPPDTRVFQVIDLPRPEFEPLPGAASEIGNTWSQFNASTICHSESTFQNINDAGIMNDYETYNGDYDTSRYAQSEYNRYYR</sequence>
<dbReference type="EMBL" id="CP017827">
    <property type="protein sequence ID" value="APA15123.1"/>
    <property type="molecule type" value="Genomic_DNA"/>
</dbReference>
<dbReference type="GO" id="GO:0008270">
    <property type="term" value="F:zinc ion binding"/>
    <property type="evidence" value="ECO:0007669"/>
    <property type="project" value="UniProtKB-KW"/>
</dbReference>
<keyword evidence="1" id="KW-0862">Zinc</keyword>
<dbReference type="PROSITE" id="PS00028">
    <property type="entry name" value="ZINC_FINGER_C2H2_1"/>
    <property type="match status" value="1"/>
</dbReference>
<gene>
    <name evidence="3" type="ORF">sscle_14g098930</name>
</gene>
<keyword evidence="1" id="KW-0479">Metal-binding</keyword>
<evidence type="ECO:0000259" key="2">
    <source>
        <dbReference type="PROSITE" id="PS50157"/>
    </source>
</evidence>
<name>A0A1D9QKI9_SCLS1</name>
<evidence type="ECO:0000256" key="1">
    <source>
        <dbReference type="PROSITE-ProRule" id="PRU00042"/>
    </source>
</evidence>
<protein>
    <recommendedName>
        <fullName evidence="2">C2H2-type domain-containing protein</fullName>
    </recommendedName>
</protein>
<proteinExistence type="predicted"/>